<protein>
    <submittedName>
        <fullName evidence="2">Uncharacterized protein</fullName>
    </submittedName>
</protein>
<reference evidence="2 3" key="1">
    <citation type="submission" date="2019-10" db="EMBL/GenBank/DDBJ databases">
        <authorList>
            <person name="Karimi E."/>
        </authorList>
    </citation>
    <scope>NUCLEOTIDE SEQUENCE [LARGE SCALE GENOMIC DNA]</scope>
    <source>
        <strain evidence="2">Exiguobacterium sp. 9Y</strain>
    </source>
</reference>
<feature type="transmembrane region" description="Helical" evidence="1">
    <location>
        <begin position="103"/>
        <end position="129"/>
    </location>
</feature>
<evidence type="ECO:0000313" key="3">
    <source>
        <dbReference type="Proteomes" id="UP000439752"/>
    </source>
</evidence>
<keyword evidence="1" id="KW-0812">Transmembrane</keyword>
<dbReference type="AlphaFoldDB" id="A0A653IHE8"/>
<feature type="transmembrane region" description="Helical" evidence="1">
    <location>
        <begin position="220"/>
        <end position="241"/>
    </location>
</feature>
<keyword evidence="1" id="KW-1133">Transmembrane helix</keyword>
<dbReference type="EMBL" id="CABWKQ010000058">
    <property type="protein sequence ID" value="VWX38723.1"/>
    <property type="molecule type" value="Genomic_DNA"/>
</dbReference>
<dbReference type="Proteomes" id="UP000439752">
    <property type="component" value="Unassembled WGS sequence"/>
</dbReference>
<evidence type="ECO:0000256" key="1">
    <source>
        <dbReference type="SAM" id="Phobius"/>
    </source>
</evidence>
<dbReference type="RefSeq" id="WP_159172579.1">
    <property type="nucleotide sequence ID" value="NZ_LR732308.1"/>
</dbReference>
<name>A0A653IHE8_9BACL</name>
<dbReference type="PANTHER" id="PTHR41307">
    <property type="entry name" value="MEMBRANE PROTEIN-RELATED"/>
    <property type="match status" value="1"/>
</dbReference>
<organism evidence="2 3">
    <name type="scientific">Exiguobacterium oxidotolerans</name>
    <dbReference type="NCBI Taxonomy" id="223958"/>
    <lineage>
        <taxon>Bacteria</taxon>
        <taxon>Bacillati</taxon>
        <taxon>Bacillota</taxon>
        <taxon>Bacilli</taxon>
        <taxon>Bacillales</taxon>
        <taxon>Bacillales Family XII. Incertae Sedis</taxon>
        <taxon>Exiguobacterium</taxon>
    </lineage>
</organism>
<feature type="transmembrane region" description="Helical" evidence="1">
    <location>
        <begin position="141"/>
        <end position="160"/>
    </location>
</feature>
<sequence>MHPLSTESTRFLDDLKIYLLASGKNEQATQDIVSELADHLRDAESDGKSVKSITGDSPAAYIQSISNELPFEWKGLLQVFGLVFVGGSSFSFFQQLFTGAVSYSAMLLTSFASTVVLLIVCLALILRYLSTHPVSHGRQKLLFGLFGGLFSVSILVTVLADRFIDSPTVTFSLPVSYAIGLLYLVVIVWLSVSSGTWVIAIGLAAYFLPQFVLHQTGVNGIIVILSSYLISMISMNLYFFLPMLLAKRQI</sequence>
<keyword evidence="3" id="KW-1185">Reference proteome</keyword>
<dbReference type="PANTHER" id="PTHR41307:SF1">
    <property type="entry name" value="MEMBRANE PROTEIN"/>
    <property type="match status" value="1"/>
</dbReference>
<proteinExistence type="predicted"/>
<accession>A0A653IHE8</accession>
<gene>
    <name evidence="2" type="ORF">EXIGUO9Y_80051</name>
</gene>
<evidence type="ECO:0000313" key="2">
    <source>
        <dbReference type="EMBL" id="VWX38723.1"/>
    </source>
</evidence>
<dbReference type="SUPFAM" id="SSF158560">
    <property type="entry name" value="BH3980-like"/>
    <property type="match status" value="1"/>
</dbReference>
<feature type="transmembrane region" description="Helical" evidence="1">
    <location>
        <begin position="76"/>
        <end position="97"/>
    </location>
</feature>
<dbReference type="Gene3D" id="1.10.1900.10">
    <property type="entry name" value="c-terminal domain of poly(a) binding protein"/>
    <property type="match status" value="1"/>
</dbReference>
<feature type="transmembrane region" description="Helical" evidence="1">
    <location>
        <begin position="180"/>
        <end position="208"/>
    </location>
</feature>
<keyword evidence="1" id="KW-0472">Membrane</keyword>